<dbReference type="GO" id="GO:0000428">
    <property type="term" value="C:DNA-directed RNA polymerase complex"/>
    <property type="evidence" value="ECO:0007669"/>
    <property type="project" value="UniProtKB-KW"/>
</dbReference>
<dbReference type="GO" id="GO:0003899">
    <property type="term" value="F:DNA-directed RNA polymerase activity"/>
    <property type="evidence" value="ECO:0007669"/>
    <property type="project" value="UniProtKB-EC"/>
</dbReference>
<dbReference type="SUPFAM" id="SSF64484">
    <property type="entry name" value="beta and beta-prime subunits of DNA dependent RNA-polymerase"/>
    <property type="match status" value="1"/>
</dbReference>
<evidence type="ECO:0000256" key="3">
    <source>
        <dbReference type="ARBA" id="ARBA00022679"/>
    </source>
</evidence>
<keyword evidence="7" id="KW-1185">Reference proteome</keyword>
<evidence type="ECO:0000256" key="1">
    <source>
        <dbReference type="ARBA" id="ARBA00012418"/>
    </source>
</evidence>
<feature type="non-terminal residue" evidence="6">
    <location>
        <position position="1"/>
    </location>
</feature>
<name>A0A392QU07_9FABA</name>
<dbReference type="GO" id="GO:0006351">
    <property type="term" value="P:DNA-templated transcription"/>
    <property type="evidence" value="ECO:0007669"/>
    <property type="project" value="InterPro"/>
</dbReference>
<reference evidence="6 7" key="1">
    <citation type="journal article" date="2018" name="Front. Plant Sci.">
        <title>Red Clover (Trifolium pratense) and Zigzag Clover (T. medium) - A Picture of Genomic Similarities and Differences.</title>
        <authorList>
            <person name="Dluhosova J."/>
            <person name="Istvanek J."/>
            <person name="Nedelnik J."/>
            <person name="Repkova J."/>
        </authorList>
    </citation>
    <scope>NUCLEOTIDE SEQUENCE [LARGE SCALE GENOMIC DNA]</scope>
    <source>
        <strain evidence="7">cv. 10/8</strain>
        <tissue evidence="6">Leaf</tissue>
    </source>
</reference>
<dbReference type="Gene3D" id="6.20.50.80">
    <property type="match status" value="1"/>
</dbReference>
<dbReference type="Proteomes" id="UP000265520">
    <property type="component" value="Unassembled WGS sequence"/>
</dbReference>
<keyword evidence="3" id="KW-0808">Transferase</keyword>
<sequence length="134" mass="14844">ILRDVVICYDGTVRNVCSNSIIQFEYGVQSGDAAQHLFPAGEPVGVLAATSMSNPAYKAVLDASPSSNSSWGFMKEILLCKVNFRNEPNDRRVILYLNDCDCGRNYCRERAAYLVKNQLTKVSLKDAAVDFIVE</sequence>
<keyword evidence="2 6" id="KW-0240">DNA-directed RNA polymerase</keyword>
<proteinExistence type="predicted"/>
<keyword evidence="4" id="KW-0548">Nucleotidyltransferase</keyword>
<keyword evidence="5" id="KW-0804">Transcription</keyword>
<evidence type="ECO:0000256" key="2">
    <source>
        <dbReference type="ARBA" id="ARBA00022478"/>
    </source>
</evidence>
<evidence type="ECO:0000256" key="4">
    <source>
        <dbReference type="ARBA" id="ARBA00022695"/>
    </source>
</evidence>
<comment type="caution">
    <text evidence="6">The sequence shown here is derived from an EMBL/GenBank/DDBJ whole genome shotgun (WGS) entry which is preliminary data.</text>
</comment>
<evidence type="ECO:0000313" key="6">
    <source>
        <dbReference type="EMBL" id="MCI27499.1"/>
    </source>
</evidence>
<protein>
    <recommendedName>
        <fullName evidence="1">DNA-directed RNA polymerase</fullName>
        <ecNumber evidence="1">2.7.7.6</ecNumber>
    </recommendedName>
</protein>
<dbReference type="EC" id="2.7.7.6" evidence="1"/>
<evidence type="ECO:0000256" key="5">
    <source>
        <dbReference type="ARBA" id="ARBA00023163"/>
    </source>
</evidence>
<dbReference type="PANTHER" id="PTHR19376:SF51">
    <property type="entry name" value="DNA-DIRECTED RNA POLYMERASE V SUBUNIT 1"/>
    <property type="match status" value="1"/>
</dbReference>
<dbReference type="AlphaFoldDB" id="A0A392QU07"/>
<accession>A0A392QU07</accession>
<dbReference type="EMBL" id="LXQA010159672">
    <property type="protein sequence ID" value="MCI27499.1"/>
    <property type="molecule type" value="Genomic_DNA"/>
</dbReference>
<dbReference type="PANTHER" id="PTHR19376">
    <property type="entry name" value="DNA-DIRECTED RNA POLYMERASE"/>
    <property type="match status" value="1"/>
</dbReference>
<dbReference type="InterPro" id="IPR045867">
    <property type="entry name" value="DNA-dir_RpoC_beta_prime"/>
</dbReference>
<evidence type="ECO:0000313" key="7">
    <source>
        <dbReference type="Proteomes" id="UP000265520"/>
    </source>
</evidence>
<organism evidence="6 7">
    <name type="scientific">Trifolium medium</name>
    <dbReference type="NCBI Taxonomy" id="97028"/>
    <lineage>
        <taxon>Eukaryota</taxon>
        <taxon>Viridiplantae</taxon>
        <taxon>Streptophyta</taxon>
        <taxon>Embryophyta</taxon>
        <taxon>Tracheophyta</taxon>
        <taxon>Spermatophyta</taxon>
        <taxon>Magnoliopsida</taxon>
        <taxon>eudicotyledons</taxon>
        <taxon>Gunneridae</taxon>
        <taxon>Pentapetalae</taxon>
        <taxon>rosids</taxon>
        <taxon>fabids</taxon>
        <taxon>Fabales</taxon>
        <taxon>Fabaceae</taxon>
        <taxon>Papilionoideae</taxon>
        <taxon>50 kb inversion clade</taxon>
        <taxon>NPAAA clade</taxon>
        <taxon>Hologalegina</taxon>
        <taxon>IRL clade</taxon>
        <taxon>Trifolieae</taxon>
        <taxon>Trifolium</taxon>
    </lineage>
</organism>